<name>A3TYK8_PSEBH</name>
<evidence type="ECO:0008006" key="3">
    <source>
        <dbReference type="Google" id="ProtNLM"/>
    </source>
</evidence>
<organism evidence="1 2">
    <name type="scientific">Pseudooceanicola batsensis (strain ATCC BAA-863 / DSM 15984 / KCTC 12145 / HTCC2597)</name>
    <name type="common">Oceanicola batsensis</name>
    <dbReference type="NCBI Taxonomy" id="252305"/>
    <lineage>
        <taxon>Bacteria</taxon>
        <taxon>Pseudomonadati</taxon>
        <taxon>Pseudomonadota</taxon>
        <taxon>Alphaproteobacteria</taxon>
        <taxon>Rhodobacterales</taxon>
        <taxon>Paracoccaceae</taxon>
        <taxon>Pseudooceanicola</taxon>
    </lineage>
</organism>
<protein>
    <recommendedName>
        <fullName evidence="3">Cthe-2314-like HEPN domain-containing protein</fullName>
    </recommendedName>
</protein>
<comment type="caution">
    <text evidence="1">The sequence shown here is derived from an EMBL/GenBank/DDBJ whole genome shotgun (WGS) entry which is preliminary data.</text>
</comment>
<sequence>MTPGATTEPFDDLLVLIGRLTYVWTNTESLLIHLIAGLSRTDKETATVIFLTLNTTRARVDLVERLAKLDRTPDAERKRVLDLTHEFSKLAALRNHYAHSIYSFDEEKGEVRTIMMRIADRKQDIRVGKTRAIDAEAIAEIEDNIARIASLNMRFWGIIRAFSYPV</sequence>
<evidence type="ECO:0000313" key="1">
    <source>
        <dbReference type="EMBL" id="EAQ03242.1"/>
    </source>
</evidence>
<dbReference type="eggNOG" id="ENOG5031JTI">
    <property type="taxonomic scope" value="Bacteria"/>
</dbReference>
<dbReference type="RefSeq" id="WP_009806995.1">
    <property type="nucleotide sequence ID" value="NZ_CH724131.1"/>
</dbReference>
<accession>A3TYK8</accession>
<reference evidence="1 2" key="1">
    <citation type="journal article" date="2010" name="J. Bacteriol.">
        <title>Genome sequences of Oceanicola granulosus HTCC2516(T) and Oceanicola batsensis HTCC2597(TDelta).</title>
        <authorList>
            <person name="Thrash J.C."/>
            <person name="Cho J.C."/>
            <person name="Vergin K.L."/>
            <person name="Giovannoni S.J."/>
        </authorList>
    </citation>
    <scope>NUCLEOTIDE SEQUENCE [LARGE SCALE GENOMIC DNA]</scope>
    <source>
        <strain evidence="2">ATCC BAA-863 / DSM 15984 / KCTC 12145 / HTCC2597</strain>
    </source>
</reference>
<dbReference type="OrthoDB" id="7846470at2"/>
<dbReference type="STRING" id="252305.OB2597_13898"/>
<dbReference type="HOGENOM" id="CLU_118105_0_0_5"/>
<evidence type="ECO:0000313" key="2">
    <source>
        <dbReference type="Proteomes" id="UP000004318"/>
    </source>
</evidence>
<gene>
    <name evidence="1" type="ORF">OB2597_13898</name>
</gene>
<keyword evidence="2" id="KW-1185">Reference proteome</keyword>
<dbReference type="Proteomes" id="UP000004318">
    <property type="component" value="Unassembled WGS sequence"/>
</dbReference>
<dbReference type="AlphaFoldDB" id="A3TYK8"/>
<proteinExistence type="predicted"/>
<dbReference type="EMBL" id="AAMO01000005">
    <property type="protein sequence ID" value="EAQ03242.1"/>
    <property type="molecule type" value="Genomic_DNA"/>
</dbReference>